<dbReference type="EMBL" id="JAUEDM010000006">
    <property type="protein sequence ID" value="KAK3314688.1"/>
    <property type="molecule type" value="Genomic_DNA"/>
</dbReference>
<reference evidence="1" key="2">
    <citation type="submission" date="2023-06" db="EMBL/GenBank/DDBJ databases">
        <authorList>
            <consortium name="Lawrence Berkeley National Laboratory"/>
            <person name="Haridas S."/>
            <person name="Hensen N."/>
            <person name="Bonometti L."/>
            <person name="Westerberg I."/>
            <person name="Brannstrom I.O."/>
            <person name="Guillou S."/>
            <person name="Cros-Aarteil S."/>
            <person name="Calhoun S."/>
            <person name="Kuo A."/>
            <person name="Mondo S."/>
            <person name="Pangilinan J."/>
            <person name="Riley R."/>
            <person name="Labutti K."/>
            <person name="Andreopoulos B."/>
            <person name="Lipzen A."/>
            <person name="Chen C."/>
            <person name="Yanf M."/>
            <person name="Daum C."/>
            <person name="Ng V."/>
            <person name="Clum A."/>
            <person name="Steindorff A."/>
            <person name="Ohm R."/>
            <person name="Martin F."/>
            <person name="Silar P."/>
            <person name="Natvig D."/>
            <person name="Lalanne C."/>
            <person name="Gautier V."/>
            <person name="Ament-Velasquez S.L."/>
            <person name="Kruys A."/>
            <person name="Hutchinson M.I."/>
            <person name="Powell A.J."/>
            <person name="Barry K."/>
            <person name="Miller A.N."/>
            <person name="Grigoriev I.V."/>
            <person name="Debuchy R."/>
            <person name="Gladieux P."/>
            <person name="Thoren M.H."/>
            <person name="Johannesson H."/>
        </authorList>
    </citation>
    <scope>NUCLEOTIDE SEQUENCE</scope>
    <source>
        <strain evidence="1">CBS 118394</strain>
    </source>
</reference>
<dbReference type="Proteomes" id="UP001283341">
    <property type="component" value="Unassembled WGS sequence"/>
</dbReference>
<evidence type="ECO:0000313" key="2">
    <source>
        <dbReference type="Proteomes" id="UP001283341"/>
    </source>
</evidence>
<reference evidence="1" key="1">
    <citation type="journal article" date="2023" name="Mol. Phylogenet. Evol.">
        <title>Genome-scale phylogeny and comparative genomics of the fungal order Sordariales.</title>
        <authorList>
            <person name="Hensen N."/>
            <person name="Bonometti L."/>
            <person name="Westerberg I."/>
            <person name="Brannstrom I.O."/>
            <person name="Guillou S."/>
            <person name="Cros-Aarteil S."/>
            <person name="Calhoun S."/>
            <person name="Haridas S."/>
            <person name="Kuo A."/>
            <person name="Mondo S."/>
            <person name="Pangilinan J."/>
            <person name="Riley R."/>
            <person name="LaButti K."/>
            <person name="Andreopoulos B."/>
            <person name="Lipzen A."/>
            <person name="Chen C."/>
            <person name="Yan M."/>
            <person name="Daum C."/>
            <person name="Ng V."/>
            <person name="Clum A."/>
            <person name="Steindorff A."/>
            <person name="Ohm R.A."/>
            <person name="Martin F."/>
            <person name="Silar P."/>
            <person name="Natvig D.O."/>
            <person name="Lalanne C."/>
            <person name="Gautier V."/>
            <person name="Ament-Velasquez S.L."/>
            <person name="Kruys A."/>
            <person name="Hutchinson M.I."/>
            <person name="Powell A.J."/>
            <person name="Barry K."/>
            <person name="Miller A.N."/>
            <person name="Grigoriev I.V."/>
            <person name="Debuchy R."/>
            <person name="Gladieux P."/>
            <person name="Hiltunen Thoren M."/>
            <person name="Johannesson H."/>
        </authorList>
    </citation>
    <scope>NUCLEOTIDE SEQUENCE</scope>
    <source>
        <strain evidence="1">CBS 118394</strain>
    </source>
</reference>
<protein>
    <submittedName>
        <fullName evidence="1">Uncharacterized protein</fullName>
    </submittedName>
</protein>
<sequence>MEVWLLSGTTLCGSPKEKRAARRAGAWDAGSLQVQILALYLRWPTAELSVQGGGGRTSKLVGFTRRCCCPRRWHAESSVRFVSLFSRPSSLLASYLAKEGTRTRQASAQSASLTSWKQRTEPWWQWTTRRGGPAVVKVVAGNSKQWAGFPKSLPGCFSSGGYGRGKIRRDHKDGRDKCCQGSAVGAVYKAGACGCKGEAGITTTREVLSC</sequence>
<proteinExistence type="predicted"/>
<evidence type="ECO:0000313" key="1">
    <source>
        <dbReference type="EMBL" id="KAK3314688.1"/>
    </source>
</evidence>
<organism evidence="1 2">
    <name type="scientific">Apodospora peruviana</name>
    <dbReference type="NCBI Taxonomy" id="516989"/>
    <lineage>
        <taxon>Eukaryota</taxon>
        <taxon>Fungi</taxon>
        <taxon>Dikarya</taxon>
        <taxon>Ascomycota</taxon>
        <taxon>Pezizomycotina</taxon>
        <taxon>Sordariomycetes</taxon>
        <taxon>Sordariomycetidae</taxon>
        <taxon>Sordariales</taxon>
        <taxon>Lasiosphaeriaceae</taxon>
        <taxon>Apodospora</taxon>
    </lineage>
</organism>
<keyword evidence="2" id="KW-1185">Reference proteome</keyword>
<comment type="caution">
    <text evidence="1">The sequence shown here is derived from an EMBL/GenBank/DDBJ whole genome shotgun (WGS) entry which is preliminary data.</text>
</comment>
<accession>A0AAE0M0S8</accession>
<name>A0AAE0M0S8_9PEZI</name>
<dbReference type="AlphaFoldDB" id="A0AAE0M0S8"/>
<gene>
    <name evidence="1" type="ORF">B0H66DRAFT_318669</name>
</gene>